<dbReference type="STRING" id="1458425.SRAA_0663"/>
<accession>A0A060NHE3</accession>
<evidence type="ECO:0000256" key="1">
    <source>
        <dbReference type="SAM" id="Phobius"/>
    </source>
</evidence>
<keyword evidence="1" id="KW-0812">Transmembrane</keyword>
<name>A0A060NHE3_9BURK</name>
<feature type="transmembrane region" description="Helical" evidence="1">
    <location>
        <begin position="12"/>
        <end position="36"/>
    </location>
</feature>
<keyword evidence="1" id="KW-1133">Transmembrane helix</keyword>
<dbReference type="Pfam" id="PF10981">
    <property type="entry name" value="DUF2788"/>
    <property type="match status" value="1"/>
</dbReference>
<evidence type="ECO:0000313" key="3">
    <source>
        <dbReference type="Proteomes" id="UP000067461"/>
    </source>
</evidence>
<dbReference type="HOGENOM" id="CLU_190515_0_0_4"/>
<sequence length="72" mass="7761">MPGTVLGFTEAQIASFGLTVGLGGFILFMLFIVLNLARESKAGKFGTFVLLLVLSFGMLGFLAKSVIKWFVE</sequence>
<keyword evidence="1" id="KW-0472">Membrane</keyword>
<evidence type="ECO:0008006" key="4">
    <source>
        <dbReference type="Google" id="ProtNLM"/>
    </source>
</evidence>
<dbReference type="RefSeq" id="WP_045530955.1">
    <property type="nucleotide sequence ID" value="NZ_AP014568.1"/>
</dbReference>
<dbReference type="OrthoDB" id="5625617at2"/>
<dbReference type="EMBL" id="AP014568">
    <property type="protein sequence ID" value="BAO80517.1"/>
    <property type="molecule type" value="Genomic_DNA"/>
</dbReference>
<protein>
    <recommendedName>
        <fullName evidence="4">DUF2788 domain-containing protein</fullName>
    </recommendedName>
</protein>
<feature type="transmembrane region" description="Helical" evidence="1">
    <location>
        <begin position="48"/>
        <end position="71"/>
    </location>
</feature>
<reference evidence="2 3" key="1">
    <citation type="journal article" date="2014" name="Nat. Commun.">
        <title>Physiological and genomic features of highly alkaliphilic hydrogen-utilizing Betaproteobacteria from a continental serpentinizing site.</title>
        <authorList>
            <person name="Suzuki S."/>
            <person name="Kuenen J.G."/>
            <person name="Schipper K."/>
            <person name="van der Velde S."/>
            <person name="Ishii S."/>
            <person name="Wu A."/>
            <person name="Sorokin D.Y."/>
            <person name="Tenney A."/>
            <person name="Meng X.Y."/>
            <person name="Morrill P.L."/>
            <person name="Kamagata Y."/>
            <person name="Muyzer G."/>
            <person name="Nealson K.H."/>
        </authorList>
    </citation>
    <scope>NUCLEOTIDE SEQUENCE [LARGE SCALE GENOMIC DNA]</scope>
    <source>
        <strain evidence="2 3">A1</strain>
    </source>
</reference>
<organism evidence="2 3">
    <name type="scientific">Serpentinimonas raichei</name>
    <dbReference type="NCBI Taxonomy" id="1458425"/>
    <lineage>
        <taxon>Bacteria</taxon>
        <taxon>Pseudomonadati</taxon>
        <taxon>Pseudomonadota</taxon>
        <taxon>Betaproteobacteria</taxon>
        <taxon>Burkholderiales</taxon>
        <taxon>Comamonadaceae</taxon>
        <taxon>Serpentinimonas</taxon>
    </lineage>
</organism>
<dbReference type="InterPro" id="IPR021249">
    <property type="entry name" value="DUF2788"/>
</dbReference>
<evidence type="ECO:0000313" key="2">
    <source>
        <dbReference type="EMBL" id="BAO80517.1"/>
    </source>
</evidence>
<dbReference type="Proteomes" id="UP000067461">
    <property type="component" value="Chromosome"/>
</dbReference>
<proteinExistence type="predicted"/>
<dbReference type="KEGG" id="cbaa:SRAA_0663"/>
<gene>
    <name evidence="2" type="ORF">SRAA_0663</name>
</gene>
<keyword evidence="3" id="KW-1185">Reference proteome</keyword>
<dbReference type="AlphaFoldDB" id="A0A060NHE3"/>